<comment type="caution">
    <text evidence="2">The sequence shown here is derived from an EMBL/GenBank/DDBJ whole genome shotgun (WGS) entry which is preliminary data.</text>
</comment>
<sequence>MFAGVGEDDEHSTRPTDGERDTNTIMGLDIPELDDRTYDELLEQATTLIPAYSSEWTDFNPHDPGITILEVLAWLTETHTYQLDQITDEHRESYLRLIGYERRPPTPATARIRLDPPSDAAGARLPAGTPVAVTDGTESVFQFETDYELTLTAASIDRVMTVDETGATDHRKANQTDGMFYRPFGDTVDQGACVYLGFDRDPFAIADRLTLAVAYHDDNLPEPSLGTDTDGDRPTFSPSVDLAWEYHNPETGYWQPLSVAVDETNALYRDGHLELVVDEATTDSSDRPRSAAEGTLPETPPLELDDTVWLRCRVDTPDYEFPPQLETISTNVVTASHNISIIDEQLSPVGADARGAGGAATTSTRNTDTTPILDSQTYAVKHTPVLSASVRVDGERFVEVPDFVASGPNDPHYVLDRTRGHITFGDGVSGCVPDPDATITADYVAGGGTAGNVSDSAVWRITDSSTSFDSSSDVAVSPTDLEITPLGPATGGTNRESVADALRRARRDRRRTHRAVTADDYRALVSRTPGLRIGRTNVVVESEGTTVVVVPYAPVDVSSPEPSDGFLEAIYSHLRERTLLTDRVHVTGPQYVRLELDVTGRTRPRYTGGGYEAAITEAVESYLHPLYGYDGSGWPFGRTLESEELIEVIESVDAIDQISDVSMTAYGGTALDGRVISIDDTSLFTVETVTVDLRTADDGGY</sequence>
<protein>
    <submittedName>
        <fullName evidence="2">Uncharacterized protein</fullName>
    </submittedName>
</protein>
<gene>
    <name evidence="2" type="ORF">C482_02656</name>
</gene>
<reference evidence="2 3" key="1">
    <citation type="journal article" date="2014" name="PLoS Genet.">
        <title>Phylogenetically driven sequencing of extremely halophilic archaea reveals strategies for static and dynamic osmo-response.</title>
        <authorList>
            <person name="Becker E.A."/>
            <person name="Seitzer P.M."/>
            <person name="Tritt A."/>
            <person name="Larsen D."/>
            <person name="Krusor M."/>
            <person name="Yao A.I."/>
            <person name="Wu D."/>
            <person name="Madern D."/>
            <person name="Eisen J.A."/>
            <person name="Darling A.E."/>
            <person name="Facciotti M.T."/>
        </authorList>
    </citation>
    <scope>NUCLEOTIDE SEQUENCE [LARGE SCALE GENOMIC DNA]</scope>
    <source>
        <strain evidence="2 3">JCM 10990</strain>
    </source>
</reference>
<feature type="compositionally biased region" description="Basic and acidic residues" evidence="1">
    <location>
        <begin position="11"/>
        <end position="22"/>
    </location>
</feature>
<evidence type="ECO:0000313" key="3">
    <source>
        <dbReference type="Proteomes" id="UP000011693"/>
    </source>
</evidence>
<name>M0B5X5_9EURY</name>
<dbReference type="EMBL" id="AOIN01000021">
    <property type="protein sequence ID" value="ELZ05019.1"/>
    <property type="molecule type" value="Genomic_DNA"/>
</dbReference>
<evidence type="ECO:0000256" key="1">
    <source>
        <dbReference type="SAM" id="MobiDB-lite"/>
    </source>
</evidence>
<dbReference type="NCBIfam" id="TIGR02243">
    <property type="entry name" value="putative baseplate assembly protein"/>
    <property type="match status" value="1"/>
</dbReference>
<dbReference type="Proteomes" id="UP000011693">
    <property type="component" value="Unassembled WGS sequence"/>
</dbReference>
<keyword evidence="3" id="KW-1185">Reference proteome</keyword>
<organism evidence="2 3">
    <name type="scientific">Natrialba chahannaoensis JCM 10990</name>
    <dbReference type="NCBI Taxonomy" id="1227492"/>
    <lineage>
        <taxon>Archaea</taxon>
        <taxon>Methanobacteriati</taxon>
        <taxon>Methanobacteriota</taxon>
        <taxon>Stenosarchaea group</taxon>
        <taxon>Halobacteria</taxon>
        <taxon>Halobacteriales</taxon>
        <taxon>Natrialbaceae</taxon>
        <taxon>Natrialba</taxon>
    </lineage>
</organism>
<dbReference type="PATRIC" id="fig|1227492.4.peg.513"/>
<feature type="region of interest" description="Disordered" evidence="1">
    <location>
        <begin position="1"/>
        <end position="25"/>
    </location>
</feature>
<accession>M0B5X5</accession>
<feature type="region of interest" description="Disordered" evidence="1">
    <location>
        <begin position="279"/>
        <end position="302"/>
    </location>
</feature>
<dbReference type="InterPro" id="IPR011749">
    <property type="entry name" value="CHP02243"/>
</dbReference>
<proteinExistence type="predicted"/>
<feature type="compositionally biased region" description="Acidic residues" evidence="1">
    <location>
        <begin position="1"/>
        <end position="10"/>
    </location>
</feature>
<dbReference type="STRING" id="1227492.C482_02656"/>
<evidence type="ECO:0000313" key="2">
    <source>
        <dbReference type="EMBL" id="ELZ05019.1"/>
    </source>
</evidence>
<dbReference type="AlphaFoldDB" id="M0B5X5"/>